<keyword evidence="3" id="KW-1185">Reference proteome</keyword>
<protein>
    <submittedName>
        <fullName evidence="2">Uncharacterized protein</fullName>
    </submittedName>
</protein>
<evidence type="ECO:0000256" key="1">
    <source>
        <dbReference type="SAM" id="MobiDB-lite"/>
    </source>
</evidence>
<feature type="compositionally biased region" description="Low complexity" evidence="1">
    <location>
        <begin position="82"/>
        <end position="93"/>
    </location>
</feature>
<feature type="compositionally biased region" description="Polar residues" evidence="1">
    <location>
        <begin position="1"/>
        <end position="13"/>
    </location>
</feature>
<sequence>MRSPAASGSQTPLKTPVKTVMRSPAASGSQTPLKTPVKTVMRSPCYFKCLSGHQSDSDRDLEDSHVCSQSRDPAVRDKRRSPPSNRSPSSQQRNPHHSTEEQESPERVVQKEKLHAELKQVLSQKRSHLRESTCKPARPEMDSEPTDQQTVSSSLLNSES</sequence>
<dbReference type="Proteomes" id="UP001331515">
    <property type="component" value="Unassembled WGS sequence"/>
</dbReference>
<evidence type="ECO:0000313" key="2">
    <source>
        <dbReference type="EMBL" id="KAK5929927.1"/>
    </source>
</evidence>
<reference evidence="2 3" key="1">
    <citation type="journal article" date="2023" name="Mol. Biol. Evol.">
        <title>Genomics of Secondarily Temperate Adaptation in the Only Non-Antarctic Icefish.</title>
        <authorList>
            <person name="Rivera-Colon A.G."/>
            <person name="Rayamajhi N."/>
            <person name="Minhas B.F."/>
            <person name="Madrigal G."/>
            <person name="Bilyk K.T."/>
            <person name="Yoon V."/>
            <person name="Hune M."/>
            <person name="Gregory S."/>
            <person name="Cheng C.H.C."/>
            <person name="Catchen J.M."/>
        </authorList>
    </citation>
    <scope>NUCLEOTIDE SEQUENCE [LARGE SCALE GENOMIC DNA]</scope>
    <source>
        <tissue evidence="2">White muscle</tissue>
    </source>
</reference>
<feature type="compositionally biased region" description="Polar residues" evidence="1">
    <location>
        <begin position="146"/>
        <end position="160"/>
    </location>
</feature>
<feature type="compositionally biased region" description="Basic and acidic residues" evidence="1">
    <location>
        <begin position="97"/>
        <end position="118"/>
    </location>
</feature>
<feature type="compositionally biased region" description="Basic and acidic residues" evidence="1">
    <location>
        <begin position="55"/>
        <end position="65"/>
    </location>
</feature>
<dbReference type="AlphaFoldDB" id="A0AAN8DWD0"/>
<proteinExistence type="predicted"/>
<feature type="region of interest" description="Disordered" evidence="1">
    <location>
        <begin position="1"/>
        <end position="160"/>
    </location>
</feature>
<organism evidence="2 3">
    <name type="scientific">Champsocephalus gunnari</name>
    <name type="common">Mackerel icefish</name>
    <dbReference type="NCBI Taxonomy" id="52237"/>
    <lineage>
        <taxon>Eukaryota</taxon>
        <taxon>Metazoa</taxon>
        <taxon>Chordata</taxon>
        <taxon>Craniata</taxon>
        <taxon>Vertebrata</taxon>
        <taxon>Euteleostomi</taxon>
        <taxon>Actinopterygii</taxon>
        <taxon>Neopterygii</taxon>
        <taxon>Teleostei</taxon>
        <taxon>Neoteleostei</taxon>
        <taxon>Acanthomorphata</taxon>
        <taxon>Eupercaria</taxon>
        <taxon>Perciformes</taxon>
        <taxon>Notothenioidei</taxon>
        <taxon>Channichthyidae</taxon>
        <taxon>Champsocephalus</taxon>
    </lineage>
</organism>
<accession>A0AAN8DWD0</accession>
<name>A0AAN8DWD0_CHAGU</name>
<comment type="caution">
    <text evidence="2">The sequence shown here is derived from an EMBL/GenBank/DDBJ whole genome shotgun (WGS) entry which is preliminary data.</text>
</comment>
<feature type="compositionally biased region" description="Basic and acidic residues" evidence="1">
    <location>
        <begin position="129"/>
        <end position="141"/>
    </location>
</feature>
<dbReference type="EMBL" id="JAURVH010001517">
    <property type="protein sequence ID" value="KAK5929927.1"/>
    <property type="molecule type" value="Genomic_DNA"/>
</dbReference>
<evidence type="ECO:0000313" key="3">
    <source>
        <dbReference type="Proteomes" id="UP001331515"/>
    </source>
</evidence>
<gene>
    <name evidence="2" type="ORF">CgunFtcFv8_011116</name>
</gene>